<evidence type="ECO:0000313" key="3">
    <source>
        <dbReference type="Proteomes" id="UP000026962"/>
    </source>
</evidence>
<dbReference type="Pfam" id="PF00646">
    <property type="entry name" value="F-box"/>
    <property type="match status" value="1"/>
</dbReference>
<dbReference type="AlphaFoldDB" id="A0A0E0LLX7"/>
<dbReference type="InterPro" id="IPR055312">
    <property type="entry name" value="FBL15-like"/>
</dbReference>
<dbReference type="PANTHER" id="PTHR34709">
    <property type="entry name" value="OS10G0396666 PROTEIN"/>
    <property type="match status" value="1"/>
</dbReference>
<name>A0A0E0LLX7_ORYPU</name>
<reference evidence="2" key="1">
    <citation type="submission" date="2015-04" db="UniProtKB">
        <authorList>
            <consortium name="EnsemblPlants"/>
        </authorList>
    </citation>
    <scope>IDENTIFICATION</scope>
</reference>
<dbReference type="OMA" id="DCCPEEV"/>
<dbReference type="PANTHER" id="PTHR34709:SF52">
    <property type="entry name" value="OS07G0548100 PROTEIN"/>
    <property type="match status" value="1"/>
</dbReference>
<proteinExistence type="predicted"/>
<accession>A0A0E0LLX7</accession>
<dbReference type="HOGENOM" id="CLU_017148_7_0_1"/>
<organism evidence="2">
    <name type="scientific">Oryza punctata</name>
    <name type="common">Red rice</name>
    <dbReference type="NCBI Taxonomy" id="4537"/>
    <lineage>
        <taxon>Eukaryota</taxon>
        <taxon>Viridiplantae</taxon>
        <taxon>Streptophyta</taxon>
        <taxon>Embryophyta</taxon>
        <taxon>Tracheophyta</taxon>
        <taxon>Spermatophyta</taxon>
        <taxon>Magnoliopsida</taxon>
        <taxon>Liliopsida</taxon>
        <taxon>Poales</taxon>
        <taxon>Poaceae</taxon>
        <taxon>BOP clade</taxon>
        <taxon>Oryzoideae</taxon>
        <taxon>Oryzeae</taxon>
        <taxon>Oryzinae</taxon>
        <taxon>Oryza</taxon>
    </lineage>
</organism>
<dbReference type="EnsemblPlants" id="OPUNC07G16700.1">
    <property type="protein sequence ID" value="OPUNC07G16700.1"/>
    <property type="gene ID" value="OPUNC07G16700"/>
</dbReference>
<dbReference type="SUPFAM" id="SSF81383">
    <property type="entry name" value="F-box domain"/>
    <property type="match status" value="1"/>
</dbReference>
<keyword evidence="3" id="KW-1185">Reference proteome</keyword>
<evidence type="ECO:0000259" key="1">
    <source>
        <dbReference type="Pfam" id="PF00646"/>
    </source>
</evidence>
<reference evidence="2" key="2">
    <citation type="submission" date="2018-05" db="EMBL/GenBank/DDBJ databases">
        <title>OpunRS2 (Oryza punctata Reference Sequence Version 2).</title>
        <authorList>
            <person name="Zhang J."/>
            <person name="Kudrna D."/>
            <person name="Lee S."/>
            <person name="Talag J."/>
            <person name="Welchert J."/>
            <person name="Wing R.A."/>
        </authorList>
    </citation>
    <scope>NUCLEOTIDE SEQUENCE [LARGE SCALE GENOMIC DNA]</scope>
</reference>
<dbReference type="STRING" id="4537.A0A0E0LLX7"/>
<sequence length="524" mass="57676">MASDGSSTPAQLESEIRASVSGGSGGGDGGAAYEGPDRISSLADTLLHHILVFLPVVEAIRTCVLSSRWARVWTGLPRLHLDDDAAEAVDSFPALVDGVLRRYDASVNLRDLTISAHGEELGLDNDDIISCVAAAARLVTGRFYLDVSRGIDISEDYDEETNLLDLPCFERATEIAVSIADMAVLLTPDGHGRTFALLTKLRLSETFIADEGELLSEVVSYGCPRLRILELVDIHSGARELTIHTTSLLTLCVMSINDMHLLEVDAANLRWMKVKDCFDIEAAGSVLSLSTPAMEEFYWEDCCPEEVKLVREPAEFLKKITCVDSALTYLSLISGSQSYYTRILELFSSTCTDVLQIKFTIKPESEEQKTFIHSVNLPYCSELELTVEKNQHTLAPTIVHLLKKSRWIRRFSLKISPKKIHIQCEPDCTCRQPSNWKDQEISLGSLEELSIVGFGATYDEKRLIYFIIKKSKVLRKVSMSFLATAPFSMPGATLCSTAVVATVVYEPGATHCSATTTVDLLTGC</sequence>
<dbReference type="eggNOG" id="ENOG502QWF7">
    <property type="taxonomic scope" value="Eukaryota"/>
</dbReference>
<evidence type="ECO:0000313" key="2">
    <source>
        <dbReference type="EnsemblPlants" id="OPUNC07G16700.1"/>
    </source>
</evidence>
<dbReference type="Proteomes" id="UP000026962">
    <property type="component" value="Chromosome 7"/>
</dbReference>
<protein>
    <recommendedName>
        <fullName evidence="1">F-box domain-containing protein</fullName>
    </recommendedName>
</protein>
<dbReference type="Gramene" id="OPUNC07G16700.1">
    <property type="protein sequence ID" value="OPUNC07G16700.1"/>
    <property type="gene ID" value="OPUNC07G16700"/>
</dbReference>
<dbReference type="InterPro" id="IPR001810">
    <property type="entry name" value="F-box_dom"/>
</dbReference>
<dbReference type="InterPro" id="IPR036047">
    <property type="entry name" value="F-box-like_dom_sf"/>
</dbReference>
<feature type="domain" description="F-box" evidence="1">
    <location>
        <begin position="39"/>
        <end position="78"/>
    </location>
</feature>